<evidence type="ECO:0000313" key="12">
    <source>
        <dbReference type="EMBL" id="KAK4282239.1"/>
    </source>
</evidence>
<dbReference type="InterPro" id="IPR044817">
    <property type="entry name" value="SBP-like"/>
</dbReference>
<reference evidence="12" key="1">
    <citation type="submission" date="2023-10" db="EMBL/GenBank/DDBJ databases">
        <title>Chromosome-level genome of the transformable northern wattle, Acacia crassicarpa.</title>
        <authorList>
            <person name="Massaro I."/>
            <person name="Sinha N.R."/>
            <person name="Poethig S."/>
            <person name="Leichty A.R."/>
        </authorList>
    </citation>
    <scope>NUCLEOTIDE SEQUENCE</scope>
    <source>
        <strain evidence="12">Acra3RX</strain>
        <tissue evidence="12">Leaf</tissue>
    </source>
</reference>
<dbReference type="AlphaFoldDB" id="A0AAE1N412"/>
<evidence type="ECO:0000256" key="8">
    <source>
        <dbReference type="ARBA" id="ARBA00023242"/>
    </source>
</evidence>
<dbReference type="Gene3D" id="4.10.1100.10">
    <property type="entry name" value="Transcription factor, SBP-box domain"/>
    <property type="match status" value="1"/>
</dbReference>
<gene>
    <name evidence="12" type="ORF">QN277_013639</name>
</gene>
<name>A0AAE1N412_9FABA</name>
<dbReference type="PROSITE" id="PS51141">
    <property type="entry name" value="ZF_SBP"/>
    <property type="match status" value="1"/>
</dbReference>
<evidence type="ECO:0000256" key="9">
    <source>
        <dbReference type="PROSITE-ProRule" id="PRU00470"/>
    </source>
</evidence>
<feature type="domain" description="SBP-type" evidence="11">
    <location>
        <begin position="72"/>
        <end position="149"/>
    </location>
</feature>
<dbReference type="SUPFAM" id="SSF103612">
    <property type="entry name" value="SBT domain"/>
    <property type="match status" value="1"/>
</dbReference>
<proteinExistence type="predicted"/>
<protein>
    <recommendedName>
        <fullName evidence="11">SBP-type domain-containing protein</fullName>
    </recommendedName>
</protein>
<keyword evidence="2" id="KW-0479">Metal-binding</keyword>
<keyword evidence="13" id="KW-1185">Reference proteome</keyword>
<comment type="caution">
    <text evidence="12">The sequence shown here is derived from an EMBL/GenBank/DDBJ whole genome shotgun (WGS) entry which is preliminary data.</text>
</comment>
<dbReference type="InterPro" id="IPR004333">
    <property type="entry name" value="SBP_dom"/>
</dbReference>
<comment type="subcellular location">
    <subcellularLocation>
        <location evidence="1">Nucleus</location>
    </subcellularLocation>
</comment>
<dbReference type="PANTHER" id="PTHR31251">
    <property type="entry name" value="SQUAMOSA PROMOTER-BINDING-LIKE PROTEIN 4"/>
    <property type="match status" value="1"/>
</dbReference>
<keyword evidence="4" id="KW-0862">Zinc</keyword>
<evidence type="ECO:0000256" key="6">
    <source>
        <dbReference type="ARBA" id="ARBA00023125"/>
    </source>
</evidence>
<evidence type="ECO:0000256" key="5">
    <source>
        <dbReference type="ARBA" id="ARBA00023015"/>
    </source>
</evidence>
<keyword evidence="8" id="KW-0539">Nucleus</keyword>
<dbReference type="GO" id="GO:0005634">
    <property type="term" value="C:nucleus"/>
    <property type="evidence" value="ECO:0007669"/>
    <property type="project" value="UniProtKB-SubCell"/>
</dbReference>
<keyword evidence="5" id="KW-0805">Transcription regulation</keyword>
<dbReference type="GO" id="GO:0003677">
    <property type="term" value="F:DNA binding"/>
    <property type="evidence" value="ECO:0007669"/>
    <property type="project" value="UniProtKB-KW"/>
</dbReference>
<dbReference type="EMBL" id="JAWXYG010000002">
    <property type="protein sequence ID" value="KAK4282239.1"/>
    <property type="molecule type" value="Genomic_DNA"/>
</dbReference>
<evidence type="ECO:0000256" key="7">
    <source>
        <dbReference type="ARBA" id="ARBA00023163"/>
    </source>
</evidence>
<dbReference type="FunFam" id="4.10.1100.10:FF:000001">
    <property type="entry name" value="Squamosa promoter-binding-like protein 14"/>
    <property type="match status" value="1"/>
</dbReference>
<evidence type="ECO:0000256" key="1">
    <source>
        <dbReference type="ARBA" id="ARBA00004123"/>
    </source>
</evidence>
<keyword evidence="7" id="KW-0804">Transcription</keyword>
<dbReference type="Proteomes" id="UP001293593">
    <property type="component" value="Unassembled WGS sequence"/>
</dbReference>
<evidence type="ECO:0000259" key="11">
    <source>
        <dbReference type="PROSITE" id="PS51141"/>
    </source>
</evidence>
<dbReference type="GO" id="GO:0008270">
    <property type="term" value="F:zinc ion binding"/>
    <property type="evidence" value="ECO:0007669"/>
    <property type="project" value="UniProtKB-KW"/>
</dbReference>
<evidence type="ECO:0000313" key="13">
    <source>
        <dbReference type="Proteomes" id="UP001293593"/>
    </source>
</evidence>
<feature type="region of interest" description="Disordered" evidence="10">
    <location>
        <begin position="37"/>
        <end position="80"/>
    </location>
</feature>
<organism evidence="12 13">
    <name type="scientific">Acacia crassicarpa</name>
    <name type="common">northern wattle</name>
    <dbReference type="NCBI Taxonomy" id="499986"/>
    <lineage>
        <taxon>Eukaryota</taxon>
        <taxon>Viridiplantae</taxon>
        <taxon>Streptophyta</taxon>
        <taxon>Embryophyta</taxon>
        <taxon>Tracheophyta</taxon>
        <taxon>Spermatophyta</taxon>
        <taxon>Magnoliopsida</taxon>
        <taxon>eudicotyledons</taxon>
        <taxon>Gunneridae</taxon>
        <taxon>Pentapetalae</taxon>
        <taxon>rosids</taxon>
        <taxon>fabids</taxon>
        <taxon>Fabales</taxon>
        <taxon>Fabaceae</taxon>
        <taxon>Caesalpinioideae</taxon>
        <taxon>mimosoid clade</taxon>
        <taxon>Acacieae</taxon>
        <taxon>Acacia</taxon>
    </lineage>
</organism>
<keyword evidence="3 9" id="KW-0863">Zinc-finger</keyword>
<evidence type="ECO:0000256" key="3">
    <source>
        <dbReference type="ARBA" id="ARBA00022771"/>
    </source>
</evidence>
<sequence length="372" mass="41206">MDWDWKDLAWDPSGSELSNGAASVDLSLGEISDFIQKSTSNTPKDLPRDSKSAQSPSGSSKRSRTLNGSTQSVSCSVDGCDSDLSDCREYHRRHRVCEKHSKTPIVLIGGKQQRFCQQCSRFHSLGEFDEVKRSCRKRLDGHNKRRRKPQPPSLFMAAEKFLSGYKGPRILHFGSPQMYDNPFVRSMWPATAKAVAEPVMISYDQNSLLSSFANVEHQQDKQLPLFGFNSSKEGHCDEAVSGIPMRQATSGSIGPSASANGGRKLASDFKPGSFDSNCALYLLSTLQTQSQELSLVQSTVNCPVQSSPLEDLHFDAGDKYSSCSESPQEKSTNPLLVVDADRTNLHSDRMIHMRPDEIVENGDLATLPFFWE</sequence>
<keyword evidence="6" id="KW-0238">DNA-binding</keyword>
<dbReference type="InterPro" id="IPR036893">
    <property type="entry name" value="SBP_sf"/>
</dbReference>
<evidence type="ECO:0000256" key="2">
    <source>
        <dbReference type="ARBA" id="ARBA00022723"/>
    </source>
</evidence>
<accession>A0AAE1N412</accession>
<evidence type="ECO:0000256" key="10">
    <source>
        <dbReference type="SAM" id="MobiDB-lite"/>
    </source>
</evidence>
<evidence type="ECO:0000256" key="4">
    <source>
        <dbReference type="ARBA" id="ARBA00022833"/>
    </source>
</evidence>
<dbReference type="PANTHER" id="PTHR31251:SF93">
    <property type="entry name" value="TRANSCRIPTION FACTOR SBP FAMILY-RELATED"/>
    <property type="match status" value="1"/>
</dbReference>
<dbReference type="Pfam" id="PF03110">
    <property type="entry name" value="SBP"/>
    <property type="match status" value="1"/>
</dbReference>